<comment type="similarity">
    <text evidence="1">Belongs to the universal ribosomal protein uS10 family.</text>
</comment>
<dbReference type="GO" id="GO:0003735">
    <property type="term" value="F:structural constituent of ribosome"/>
    <property type="evidence" value="ECO:0007669"/>
    <property type="project" value="InterPro"/>
</dbReference>
<dbReference type="InterPro" id="IPR027486">
    <property type="entry name" value="Ribosomal_uS10_dom"/>
</dbReference>
<dbReference type="GO" id="GO:1990904">
    <property type="term" value="C:ribonucleoprotein complex"/>
    <property type="evidence" value="ECO:0007669"/>
    <property type="project" value="UniProtKB-KW"/>
</dbReference>
<dbReference type="InterPro" id="IPR001848">
    <property type="entry name" value="Ribosomal_uS10"/>
</dbReference>
<evidence type="ECO:0000256" key="2">
    <source>
        <dbReference type="ARBA" id="ARBA00022980"/>
    </source>
</evidence>
<evidence type="ECO:0000256" key="3">
    <source>
        <dbReference type="ARBA" id="ARBA00023274"/>
    </source>
</evidence>
<dbReference type="InterPro" id="IPR036838">
    <property type="entry name" value="Ribosomal_uS10_dom_sf"/>
</dbReference>
<dbReference type="AlphaFoldDB" id="A0A8F6U5G3"/>
<dbReference type="GO" id="GO:0006412">
    <property type="term" value="P:translation"/>
    <property type="evidence" value="ECO:0007669"/>
    <property type="project" value="InterPro"/>
</dbReference>
<keyword evidence="5" id="KW-0496">Mitochondrion</keyword>
<evidence type="ECO:0000313" key="5">
    <source>
        <dbReference type="EMBL" id="QXT44738.1"/>
    </source>
</evidence>
<dbReference type="Gene3D" id="3.30.70.600">
    <property type="entry name" value="Ribosomal protein S10 domain"/>
    <property type="match status" value="1"/>
</dbReference>
<dbReference type="EMBL" id="MW556320">
    <property type="protein sequence ID" value="QXT44738.1"/>
    <property type="molecule type" value="Genomic_DNA"/>
</dbReference>
<dbReference type="PANTHER" id="PTHR11700">
    <property type="entry name" value="30S RIBOSOMAL PROTEIN S10 FAMILY MEMBER"/>
    <property type="match status" value="1"/>
</dbReference>
<keyword evidence="3" id="KW-0687">Ribonucleoprotein</keyword>
<dbReference type="GO" id="GO:0005840">
    <property type="term" value="C:ribosome"/>
    <property type="evidence" value="ECO:0007669"/>
    <property type="project" value="UniProtKB-KW"/>
</dbReference>
<evidence type="ECO:0000256" key="1">
    <source>
        <dbReference type="ARBA" id="ARBA00007102"/>
    </source>
</evidence>
<name>A0A8F6U5G3_9VIRI</name>
<organism evidence="5">
    <name type="scientific">Nitellopsis obtusa</name>
    <dbReference type="NCBI Taxonomy" id="40811"/>
    <lineage>
        <taxon>Eukaryota</taxon>
        <taxon>Viridiplantae</taxon>
        <taxon>Streptophyta</taxon>
        <taxon>Charophyceae</taxon>
        <taxon>Charales</taxon>
        <taxon>Characeae</taxon>
        <taxon>Nitellopsis</taxon>
    </lineage>
</organism>
<dbReference type="SUPFAM" id="SSF54999">
    <property type="entry name" value="Ribosomal protein S10"/>
    <property type="match status" value="1"/>
</dbReference>
<protein>
    <submittedName>
        <fullName evidence="5">Ribosomal protein S10</fullName>
    </submittedName>
</protein>
<dbReference type="Pfam" id="PF00338">
    <property type="entry name" value="Ribosomal_S10"/>
    <property type="match status" value="1"/>
</dbReference>
<accession>A0A8F6U5G3</accession>
<evidence type="ECO:0000259" key="4">
    <source>
        <dbReference type="SMART" id="SM01403"/>
    </source>
</evidence>
<sequence length="100" mass="12048">MTAKIAIVIKSFEIQRKTRALRLPKTRTLYTVLRSPHIDKKSREQFEMKIHKQLIVIQTETKQLREKLHYMKLHELFGLQLKVTLSYETRLEKQSKKTQK</sequence>
<keyword evidence="2 5" id="KW-0689">Ribosomal protein</keyword>
<dbReference type="SMART" id="SM01403">
    <property type="entry name" value="Ribosomal_S10"/>
    <property type="match status" value="1"/>
</dbReference>
<reference evidence="5" key="1">
    <citation type="journal article" date="2021" name="Biol. Invasions">
        <title>Global high-throughput genotyping of organellar genomes reveals insights into the origin and spread of invasive starry stonewort (Nitellopsis obtusa).</title>
        <authorList>
            <person name="Sleith R.S."/>
            <person name="Karol K.G."/>
        </authorList>
    </citation>
    <scope>NUCLEOTIDE SEQUENCE</scope>
    <source>
        <strain evidence="5">KGK5729</strain>
    </source>
</reference>
<geneLocation type="mitochondrion" evidence="5"/>
<gene>
    <name evidence="5" type="primary">rps10</name>
</gene>
<proteinExistence type="inferred from homology"/>
<feature type="domain" description="Small ribosomal subunit protein uS10" evidence="4">
    <location>
        <begin position="6"/>
        <end position="84"/>
    </location>
</feature>